<keyword evidence="3" id="KW-1185">Reference proteome</keyword>
<evidence type="ECO:0000256" key="1">
    <source>
        <dbReference type="SAM" id="MobiDB-lite"/>
    </source>
</evidence>
<dbReference type="EMBL" id="MU001493">
    <property type="protein sequence ID" value="KAF2450369.1"/>
    <property type="molecule type" value="Genomic_DNA"/>
</dbReference>
<dbReference type="Pfam" id="PF14388">
    <property type="entry name" value="DUF4419"/>
    <property type="match status" value="1"/>
</dbReference>
<sequence length="401" mass="44207">MPVTVAIANHGANSIDLSKWAWRRTTTHDELLPFWEQKKSKGVIQSSIPPTAYLEKHIAPSVNGLVWAAYHAYSKHHHLTLRPEDIWFAIISQLSFYINAHAEDLRSLFVAHEGRKKLVVDAAGSLLTVDFGQIAKNLADMIQENVTRPDLQKWIVPSFSTTTASDRAVAAVLFMGAMQKYFSYGACLACGIPSVTLLGEQADWENILQRLDVLPEFGAEPAAFAALLRPVLQGFIATFDSDHTPATRDFWGRIAHRVSGGSGPAYLSGWITAFCFWDAHGKSIRKRCWFDGSRDAACKVEFEDIPNGYATVPLTVNDNGKEYFMTMVAGSFGIEASRRQEVTGVEDGDATAEDESGSDTTLSGDGAGTERQDAVLDSIRPVTGWMMYHTNTFEDGHIKDL</sequence>
<organism evidence="2 3">
    <name type="scientific">Karstenula rhodostoma CBS 690.94</name>
    <dbReference type="NCBI Taxonomy" id="1392251"/>
    <lineage>
        <taxon>Eukaryota</taxon>
        <taxon>Fungi</taxon>
        <taxon>Dikarya</taxon>
        <taxon>Ascomycota</taxon>
        <taxon>Pezizomycotina</taxon>
        <taxon>Dothideomycetes</taxon>
        <taxon>Pleosporomycetidae</taxon>
        <taxon>Pleosporales</taxon>
        <taxon>Massarineae</taxon>
        <taxon>Didymosphaeriaceae</taxon>
        <taxon>Karstenula</taxon>
    </lineage>
</organism>
<dbReference type="AlphaFoldDB" id="A0A9P4PS81"/>
<gene>
    <name evidence="2" type="ORF">P171DRAFT_426763</name>
</gene>
<feature type="compositionally biased region" description="Acidic residues" evidence="1">
    <location>
        <begin position="344"/>
        <end position="357"/>
    </location>
</feature>
<evidence type="ECO:0000313" key="3">
    <source>
        <dbReference type="Proteomes" id="UP000799764"/>
    </source>
</evidence>
<dbReference type="OrthoDB" id="9978173at2759"/>
<name>A0A9P4PS81_9PLEO</name>
<protein>
    <recommendedName>
        <fullName evidence="4">DUF4419 domain-containing protein</fullName>
    </recommendedName>
</protein>
<dbReference type="PANTHER" id="PTHR31252">
    <property type="entry name" value="DUF4419 DOMAIN-CONTAINING PROTEIN"/>
    <property type="match status" value="1"/>
</dbReference>
<proteinExistence type="predicted"/>
<accession>A0A9P4PS81</accession>
<dbReference type="PANTHER" id="PTHR31252:SF11">
    <property type="entry name" value="DUF4419 DOMAIN-CONTAINING PROTEIN"/>
    <property type="match status" value="1"/>
</dbReference>
<reference evidence="2" key="1">
    <citation type="journal article" date="2020" name="Stud. Mycol.">
        <title>101 Dothideomycetes genomes: a test case for predicting lifestyles and emergence of pathogens.</title>
        <authorList>
            <person name="Haridas S."/>
            <person name="Albert R."/>
            <person name="Binder M."/>
            <person name="Bloem J."/>
            <person name="Labutti K."/>
            <person name="Salamov A."/>
            <person name="Andreopoulos B."/>
            <person name="Baker S."/>
            <person name="Barry K."/>
            <person name="Bills G."/>
            <person name="Bluhm B."/>
            <person name="Cannon C."/>
            <person name="Castanera R."/>
            <person name="Culley D."/>
            <person name="Daum C."/>
            <person name="Ezra D."/>
            <person name="Gonzalez J."/>
            <person name="Henrissat B."/>
            <person name="Kuo A."/>
            <person name="Liang C."/>
            <person name="Lipzen A."/>
            <person name="Lutzoni F."/>
            <person name="Magnuson J."/>
            <person name="Mondo S."/>
            <person name="Nolan M."/>
            <person name="Ohm R."/>
            <person name="Pangilinan J."/>
            <person name="Park H.-J."/>
            <person name="Ramirez L."/>
            <person name="Alfaro M."/>
            <person name="Sun H."/>
            <person name="Tritt A."/>
            <person name="Yoshinaga Y."/>
            <person name="Zwiers L.-H."/>
            <person name="Turgeon B."/>
            <person name="Goodwin S."/>
            <person name="Spatafora J."/>
            <person name="Crous P."/>
            <person name="Grigoriev I."/>
        </authorList>
    </citation>
    <scope>NUCLEOTIDE SEQUENCE</scope>
    <source>
        <strain evidence="2">CBS 690.94</strain>
    </source>
</reference>
<dbReference type="Proteomes" id="UP000799764">
    <property type="component" value="Unassembled WGS sequence"/>
</dbReference>
<feature type="region of interest" description="Disordered" evidence="1">
    <location>
        <begin position="341"/>
        <end position="373"/>
    </location>
</feature>
<dbReference type="InterPro" id="IPR025533">
    <property type="entry name" value="DUF4419"/>
</dbReference>
<comment type="caution">
    <text evidence="2">The sequence shown here is derived from an EMBL/GenBank/DDBJ whole genome shotgun (WGS) entry which is preliminary data.</text>
</comment>
<evidence type="ECO:0000313" key="2">
    <source>
        <dbReference type="EMBL" id="KAF2450369.1"/>
    </source>
</evidence>
<evidence type="ECO:0008006" key="4">
    <source>
        <dbReference type="Google" id="ProtNLM"/>
    </source>
</evidence>